<comment type="caution">
    <text evidence="3">The sequence shown here is derived from an EMBL/GenBank/DDBJ whole genome shotgun (WGS) entry which is preliminary data.</text>
</comment>
<evidence type="ECO:0000256" key="2">
    <source>
        <dbReference type="SAM" id="Phobius"/>
    </source>
</evidence>
<feature type="transmembrane region" description="Helical" evidence="2">
    <location>
        <begin position="257"/>
        <end position="278"/>
    </location>
</feature>
<feature type="transmembrane region" description="Helical" evidence="2">
    <location>
        <begin position="390"/>
        <end position="410"/>
    </location>
</feature>
<sequence>MGFWDDYFGSSFRAGLENFVIALVVLIVGWLIAKGVASAIEKAVRKTKLDEKFINKYRDSEKPVDSAKIVNKAVYYILLLIVFILFFNILNMNMIANPLSQLIATFFSFIPAVLKAALILLLAWAVATVIQWLIVKGTKKINLQHLFFKMHIAKTEAEIFSLMEKIGKVVFYLILLLFIPGVLDALNIRGVSQPFSTILANILAFIPKLLAAALILMIGWFIAKIIKNIIVNLLETVGSEKLVSRLKLQSIFEGTSIAAFVGNLVFVLMMIPIVIAALEKLDLNGITGPAIHMLNDVMYMIPNIIVAAALVLIGIWLGKFIGDLVRNLLQRFGFDGITSKMNIGNQVTDSKMKPSSLVGYIVQVLIIFFMVVQALYLIKLQFLVDIAAVVTAYLPNVLAAVLILGVALIVSNIVEKVLSNILMGSAKNILAVFAKYAILALAVFMALSQLGIAKSIVTSAFVLILGGLALAFGLAFGLGGKDFASKYLRKFDRTIEETTVVDQNNGKNNYSAENGFDSDSPLE</sequence>
<organism evidence="3 4">
    <name type="scientific">Tigheibacillus halophilus</name>
    <dbReference type="NCBI Taxonomy" id="361280"/>
    <lineage>
        <taxon>Bacteria</taxon>
        <taxon>Bacillati</taxon>
        <taxon>Bacillota</taxon>
        <taxon>Bacilli</taxon>
        <taxon>Bacillales</taxon>
        <taxon>Bacillaceae</taxon>
        <taxon>Tigheibacillus</taxon>
    </lineage>
</organism>
<keyword evidence="4" id="KW-1185">Reference proteome</keyword>
<name>A0ABU5C1N9_9BACI</name>
<dbReference type="RefSeq" id="WP_390352072.1">
    <property type="nucleotide sequence ID" value="NZ_JBHUIZ010000002.1"/>
</dbReference>
<keyword evidence="2" id="KW-1133">Transmembrane helix</keyword>
<dbReference type="EMBL" id="JAWDIP010000003">
    <property type="protein sequence ID" value="MDY0393139.1"/>
    <property type="molecule type" value="Genomic_DNA"/>
</dbReference>
<dbReference type="InterPro" id="IPR008910">
    <property type="entry name" value="MSC_TM_helix"/>
</dbReference>
<dbReference type="PANTHER" id="PTHR30221">
    <property type="entry name" value="SMALL-CONDUCTANCE MECHANOSENSITIVE CHANNEL"/>
    <property type="match status" value="1"/>
</dbReference>
<proteinExistence type="predicted"/>
<dbReference type="Gene3D" id="1.10.287.1260">
    <property type="match status" value="3"/>
</dbReference>
<feature type="region of interest" description="Disordered" evidence="1">
    <location>
        <begin position="504"/>
        <end position="523"/>
    </location>
</feature>
<dbReference type="InterPro" id="IPR045275">
    <property type="entry name" value="MscS_archaea/bacteria_type"/>
</dbReference>
<accession>A0ABU5C1N9</accession>
<feature type="transmembrane region" description="Helical" evidence="2">
    <location>
        <begin position="102"/>
        <end position="135"/>
    </location>
</feature>
<evidence type="ECO:0000313" key="4">
    <source>
        <dbReference type="Proteomes" id="UP001281447"/>
    </source>
</evidence>
<keyword evidence="2" id="KW-0812">Transmembrane</keyword>
<feature type="transmembrane region" description="Helical" evidence="2">
    <location>
        <begin position="298"/>
        <end position="321"/>
    </location>
</feature>
<evidence type="ECO:0000313" key="3">
    <source>
        <dbReference type="EMBL" id="MDY0393139.1"/>
    </source>
</evidence>
<feature type="transmembrane region" description="Helical" evidence="2">
    <location>
        <begin position="20"/>
        <end position="40"/>
    </location>
</feature>
<evidence type="ECO:0000256" key="1">
    <source>
        <dbReference type="SAM" id="MobiDB-lite"/>
    </source>
</evidence>
<feature type="transmembrane region" description="Helical" evidence="2">
    <location>
        <begin position="456"/>
        <end position="480"/>
    </location>
</feature>
<feature type="transmembrane region" description="Helical" evidence="2">
    <location>
        <begin position="430"/>
        <end position="450"/>
    </location>
</feature>
<feature type="transmembrane region" description="Helical" evidence="2">
    <location>
        <begin position="198"/>
        <end position="223"/>
    </location>
</feature>
<dbReference type="Proteomes" id="UP001281447">
    <property type="component" value="Unassembled WGS sequence"/>
</dbReference>
<keyword evidence="2" id="KW-0472">Membrane</keyword>
<reference evidence="3 4" key="1">
    <citation type="submission" date="2023-10" db="EMBL/GenBank/DDBJ databases">
        <title>Virgibacillus halophilus 5B73C genome.</title>
        <authorList>
            <person name="Miliotis G."/>
            <person name="Sengupta P."/>
            <person name="Hameed A."/>
            <person name="Chuvochina M."/>
            <person name="Mcdonagh F."/>
            <person name="Simpson A.C."/>
            <person name="Singh N.K."/>
            <person name="Rekha P.D."/>
            <person name="Raman K."/>
            <person name="Hugenholtz P."/>
            <person name="Venkateswaran K."/>
        </authorList>
    </citation>
    <scope>NUCLEOTIDE SEQUENCE [LARGE SCALE GENOMIC DNA]</scope>
    <source>
        <strain evidence="3 4">5B73C</strain>
    </source>
</reference>
<feature type="transmembrane region" description="Helical" evidence="2">
    <location>
        <begin position="357"/>
        <end position="378"/>
    </location>
</feature>
<protein>
    <submittedName>
        <fullName evidence="3">Mechanosensitive ion channel</fullName>
    </submittedName>
</protein>
<dbReference type="Pfam" id="PF05552">
    <property type="entry name" value="MS_channel_1st_1"/>
    <property type="match status" value="5"/>
</dbReference>
<dbReference type="NCBIfam" id="NF033912">
    <property type="entry name" value="msc"/>
    <property type="match status" value="2"/>
</dbReference>
<dbReference type="PANTHER" id="PTHR30221:SF1">
    <property type="entry name" value="SMALL-CONDUCTANCE MECHANOSENSITIVE CHANNEL"/>
    <property type="match status" value="1"/>
</dbReference>
<gene>
    <name evidence="3" type="ORF">RWE15_00215</name>
</gene>
<feature type="transmembrane region" description="Helical" evidence="2">
    <location>
        <begin position="73"/>
        <end position="90"/>
    </location>
</feature>
<feature type="transmembrane region" description="Helical" evidence="2">
    <location>
        <begin position="169"/>
        <end position="186"/>
    </location>
</feature>